<evidence type="ECO:0000313" key="3">
    <source>
        <dbReference type="WBParaSite" id="TMUE_1000005047.1"/>
    </source>
</evidence>
<dbReference type="WBParaSite" id="TMUE_1000005047.1">
    <property type="protein sequence ID" value="TMUE_1000005047.1"/>
    <property type="gene ID" value="WBGene00299187"/>
</dbReference>
<feature type="compositionally biased region" description="Basic residues" evidence="1">
    <location>
        <begin position="87"/>
        <end position="102"/>
    </location>
</feature>
<organism evidence="2 3">
    <name type="scientific">Trichuris muris</name>
    <name type="common">Mouse whipworm</name>
    <dbReference type="NCBI Taxonomy" id="70415"/>
    <lineage>
        <taxon>Eukaryota</taxon>
        <taxon>Metazoa</taxon>
        <taxon>Ecdysozoa</taxon>
        <taxon>Nematoda</taxon>
        <taxon>Enoplea</taxon>
        <taxon>Dorylaimia</taxon>
        <taxon>Trichinellida</taxon>
        <taxon>Trichuridae</taxon>
        <taxon>Trichuris</taxon>
    </lineage>
</organism>
<dbReference type="Proteomes" id="UP000046395">
    <property type="component" value="Unassembled WGS sequence"/>
</dbReference>
<dbReference type="AlphaFoldDB" id="A0A5S6QDP4"/>
<evidence type="ECO:0000313" key="2">
    <source>
        <dbReference type="Proteomes" id="UP000046395"/>
    </source>
</evidence>
<evidence type="ECO:0000256" key="1">
    <source>
        <dbReference type="SAM" id="MobiDB-lite"/>
    </source>
</evidence>
<sequence>MYRQIGYFLSRVHSEEAMKPQAAEWRRELLEKFQCSLNEFTDDLLEVSRLVSGTVDHRMTFDTIRSQFELAESDCEDERPSTSNALSKKRSTRRKGQTRKGGMKVTDRKSTQRRAMGVSSVRH</sequence>
<keyword evidence="2" id="KW-1185">Reference proteome</keyword>
<feature type="region of interest" description="Disordered" evidence="1">
    <location>
        <begin position="72"/>
        <end position="123"/>
    </location>
</feature>
<proteinExistence type="predicted"/>
<accession>A0A5S6QDP4</accession>
<name>A0A5S6QDP4_TRIMR</name>
<reference evidence="3" key="1">
    <citation type="submission" date="2019-12" db="UniProtKB">
        <authorList>
            <consortium name="WormBaseParasite"/>
        </authorList>
    </citation>
    <scope>IDENTIFICATION</scope>
</reference>
<protein>
    <submittedName>
        <fullName evidence="3">Uncharacterized protein</fullName>
    </submittedName>
</protein>